<evidence type="ECO:0000259" key="15">
    <source>
        <dbReference type="PROSITE" id="PS50041"/>
    </source>
</evidence>
<evidence type="ECO:0000256" key="8">
    <source>
        <dbReference type="ARBA" id="ARBA00023065"/>
    </source>
</evidence>
<evidence type="ECO:0000256" key="3">
    <source>
        <dbReference type="ARBA" id="ARBA00022448"/>
    </source>
</evidence>
<dbReference type="Pfam" id="PF00059">
    <property type="entry name" value="Lectin_C"/>
    <property type="match status" value="1"/>
</dbReference>
<dbReference type="CDD" id="cd00037">
    <property type="entry name" value="CLECT"/>
    <property type="match status" value="1"/>
</dbReference>
<dbReference type="SUPFAM" id="SSF49899">
    <property type="entry name" value="Concanavalin A-like lectins/glucanases"/>
    <property type="match status" value="1"/>
</dbReference>
<reference evidence="17 18" key="2">
    <citation type="submission" date="2019-01" db="EMBL/GenBank/DDBJ databases">
        <title>The decoding of complex shrimp genome reveals the adaptation for benthos swimmer, frequently molting mechanism and breeding impact on genome.</title>
        <authorList>
            <person name="Sun Y."/>
            <person name="Gao Y."/>
            <person name="Yu Y."/>
        </authorList>
    </citation>
    <scope>NUCLEOTIDE SEQUENCE [LARGE SCALE GENOMIC DNA]</scope>
    <source>
        <tissue evidence="17">Muscle</tissue>
    </source>
</reference>
<evidence type="ECO:0000256" key="2">
    <source>
        <dbReference type="ARBA" id="ARBA00004236"/>
    </source>
</evidence>
<evidence type="ECO:0000313" key="18">
    <source>
        <dbReference type="Proteomes" id="UP000283509"/>
    </source>
</evidence>
<feature type="transmembrane region" description="Helical" evidence="14">
    <location>
        <begin position="682"/>
        <end position="704"/>
    </location>
</feature>
<dbReference type="InterPro" id="IPR006028">
    <property type="entry name" value="GABAA/Glycine_rcpt"/>
</dbReference>
<keyword evidence="10 12" id="KW-1015">Disulfide bond</keyword>
<dbReference type="Gene3D" id="3.10.100.10">
    <property type="entry name" value="Mannose-Binding Protein A, subunit A"/>
    <property type="match status" value="1"/>
</dbReference>
<comment type="subcellular location">
    <subcellularLocation>
        <location evidence="2">Cell membrane</location>
    </subcellularLocation>
    <subcellularLocation>
        <location evidence="1">Membrane</location>
        <topology evidence="1">Multi-pass membrane protein</topology>
    </subcellularLocation>
</comment>
<keyword evidence="5 14" id="KW-0812">Transmembrane</keyword>
<dbReference type="GO" id="GO:0005886">
    <property type="term" value="C:plasma membrane"/>
    <property type="evidence" value="ECO:0007669"/>
    <property type="project" value="UniProtKB-SubCell"/>
</dbReference>
<dbReference type="CDD" id="cd00112">
    <property type="entry name" value="LDLa"/>
    <property type="match status" value="1"/>
</dbReference>
<dbReference type="InterPro" id="IPR036719">
    <property type="entry name" value="Neuro-gated_channel_TM_sf"/>
</dbReference>
<dbReference type="EMBL" id="QCYY01001301">
    <property type="protein sequence ID" value="ROT79037.1"/>
    <property type="molecule type" value="Genomic_DNA"/>
</dbReference>
<dbReference type="SMART" id="SM00192">
    <property type="entry name" value="LDLa"/>
    <property type="match status" value="1"/>
</dbReference>
<feature type="transmembrane region" description="Helical" evidence="14">
    <location>
        <begin position="622"/>
        <end position="644"/>
    </location>
</feature>
<dbReference type="Gene3D" id="2.60.120.200">
    <property type="match status" value="1"/>
</dbReference>
<dbReference type="Pfam" id="PF02931">
    <property type="entry name" value="Neur_chan_LBD"/>
    <property type="match status" value="1"/>
</dbReference>
<dbReference type="InterPro" id="IPR001304">
    <property type="entry name" value="C-type_lectin-like"/>
</dbReference>
<keyword evidence="3" id="KW-0813">Transport</keyword>
<comment type="caution">
    <text evidence="13">Lacks conserved residue(s) required for the propagation of feature annotation.</text>
</comment>
<evidence type="ECO:0000256" key="4">
    <source>
        <dbReference type="ARBA" id="ARBA00022475"/>
    </source>
</evidence>
<gene>
    <name evidence="17" type="ORF">C7M84_002253</name>
</gene>
<keyword evidence="4" id="KW-1003">Cell membrane</keyword>
<comment type="caution">
    <text evidence="17">The sequence shown here is derived from an EMBL/GenBank/DDBJ whole genome shotgun (WGS) entry which is preliminary data.</text>
</comment>
<dbReference type="AlphaFoldDB" id="A0A423TRF6"/>
<organism evidence="17 18">
    <name type="scientific">Penaeus vannamei</name>
    <name type="common">Whiteleg shrimp</name>
    <name type="synonym">Litopenaeus vannamei</name>
    <dbReference type="NCBI Taxonomy" id="6689"/>
    <lineage>
        <taxon>Eukaryota</taxon>
        <taxon>Metazoa</taxon>
        <taxon>Ecdysozoa</taxon>
        <taxon>Arthropoda</taxon>
        <taxon>Crustacea</taxon>
        <taxon>Multicrustacea</taxon>
        <taxon>Malacostraca</taxon>
        <taxon>Eumalacostraca</taxon>
        <taxon>Eucarida</taxon>
        <taxon>Decapoda</taxon>
        <taxon>Dendrobranchiata</taxon>
        <taxon>Penaeoidea</taxon>
        <taxon>Penaeidae</taxon>
        <taxon>Penaeus</taxon>
    </lineage>
</organism>
<dbReference type="Proteomes" id="UP000283509">
    <property type="component" value="Unassembled WGS sequence"/>
</dbReference>
<dbReference type="Pfam" id="PF00354">
    <property type="entry name" value="Pentaxin"/>
    <property type="match status" value="1"/>
</dbReference>
<feature type="disulfide bond" evidence="12">
    <location>
        <begin position="368"/>
        <end position="380"/>
    </location>
</feature>
<keyword evidence="17" id="KW-0675">Receptor</keyword>
<evidence type="ECO:0000259" key="16">
    <source>
        <dbReference type="PROSITE" id="PS51828"/>
    </source>
</evidence>
<feature type="domain" description="C-type lectin" evidence="15">
    <location>
        <begin position="147"/>
        <end position="255"/>
    </location>
</feature>
<dbReference type="InterPro" id="IPR016186">
    <property type="entry name" value="C-type_lectin-like/link_sf"/>
</dbReference>
<dbReference type="InterPro" id="IPR038050">
    <property type="entry name" value="Neuro_actylchol_rec"/>
</dbReference>
<dbReference type="InterPro" id="IPR002172">
    <property type="entry name" value="LDrepeatLR_classA_rpt"/>
</dbReference>
<dbReference type="SUPFAM" id="SSF90112">
    <property type="entry name" value="Neurotransmitter-gated ion-channel transmembrane pore"/>
    <property type="match status" value="1"/>
</dbReference>
<keyword evidence="8" id="KW-0406">Ion transport</keyword>
<dbReference type="GO" id="GO:0005230">
    <property type="term" value="F:extracellular ligand-gated monoatomic ion channel activity"/>
    <property type="evidence" value="ECO:0007669"/>
    <property type="project" value="InterPro"/>
</dbReference>
<dbReference type="InterPro" id="IPR036734">
    <property type="entry name" value="Neur_chan_lig-bd_sf"/>
</dbReference>
<dbReference type="Gene3D" id="1.20.58.390">
    <property type="entry name" value="Neurotransmitter-gated ion-channel transmembrane domain"/>
    <property type="match status" value="1"/>
</dbReference>
<evidence type="ECO:0000256" key="11">
    <source>
        <dbReference type="ARBA" id="ARBA00023303"/>
    </source>
</evidence>
<evidence type="ECO:0000256" key="6">
    <source>
        <dbReference type="ARBA" id="ARBA00022729"/>
    </source>
</evidence>
<evidence type="ECO:0000256" key="7">
    <source>
        <dbReference type="ARBA" id="ARBA00022989"/>
    </source>
</evidence>
<dbReference type="PRINTS" id="PR00253">
    <property type="entry name" value="GABAARECEPTR"/>
</dbReference>
<evidence type="ECO:0000256" key="12">
    <source>
        <dbReference type="PROSITE-ProRule" id="PRU00124"/>
    </source>
</evidence>
<dbReference type="InterPro" id="IPR016187">
    <property type="entry name" value="CTDL_fold"/>
</dbReference>
<dbReference type="OrthoDB" id="6515930at2759"/>
<dbReference type="InterPro" id="IPR006202">
    <property type="entry name" value="Neur_chan_lig-bd"/>
</dbReference>
<feature type="disulfide bond" evidence="12">
    <location>
        <begin position="387"/>
        <end position="402"/>
    </location>
</feature>
<sequence>MVWLNGLGITTALDKNAWNVQLEEWNHLCFTFTQSIFTVYWQGDVGVLQGASGLQLGLAPERNPHRGAGTGHARGGFDATQVIVGDVAQVSIWDRVLEPREVRDAASCRTLARGNVLSSDTTPVEVLGVKSEWVALDLICKSPTVRYVVMPEERPFPESNTLCRLLNMTLAVPFGPEENELLTEALQPFRSVCSPSKDWKLWLGITDVEVEGEWREVSTSQVLEYRNFVSVYPIGGTLYNCALLTVEGLWQDTDCKTTNRKCSACTVRTENFLRLRGLCFDSEYQTYFRLDGYVHGRPMFYGYYDMVIHYNASDDAWVLRNALENSTLLRLPKISRYSYPLGKYDWTVVADVCGRPPGGSLTLSLSACSNSQYMCDSGQCVPHTKRCNLYHDCYDKTDELNCRKVKVGDEYQRELPPTGPGNSILELKPNFKLVRIANVEDINMVVTLEFQITLSWVDDRVLLKHLHTQKGGTILTREEIQKLWTPRYQFMNLARGEKNLLEENIFIASVNDPQKSNYNDVDLDLTYSGSNNSLSITQYYTGTFMCVFTYFSYPFDVQTCTIEIILPTKYEDSVRFANEEARVAYVGSQDLALYTVQKVQIGESSGPRRMVLQYNLRRRPGVIMMTTFLPSALLLLVSWATLFIKLEALNVRAVMALTTLLVLYTLFSNVSKSLPTTAEIKLIDIWFFFIIFILFSNIMVHVFIRETTTAVHCLKTLPKVRQVKVQSVSPGGNRVAVLLPFLNIYRLFIIPFLVIIFNLVFWLYVFVI</sequence>
<dbReference type="Pfam" id="PF00057">
    <property type="entry name" value="Ldl_recept_a"/>
    <property type="match status" value="1"/>
</dbReference>
<dbReference type="Gene3D" id="4.10.400.10">
    <property type="entry name" value="Low-density Lipoprotein Receptor"/>
    <property type="match status" value="1"/>
</dbReference>
<keyword evidence="18" id="KW-1185">Reference proteome</keyword>
<dbReference type="SUPFAM" id="SSF63712">
    <property type="entry name" value="Nicotinic receptor ligand binding domain-like"/>
    <property type="match status" value="1"/>
</dbReference>
<dbReference type="PROSITE" id="PS01209">
    <property type="entry name" value="LDLRA_1"/>
    <property type="match status" value="1"/>
</dbReference>
<name>A0A423TRF6_PENVA</name>
<reference evidence="17 18" key="1">
    <citation type="submission" date="2018-04" db="EMBL/GenBank/DDBJ databases">
        <authorList>
            <person name="Zhang X."/>
            <person name="Yuan J."/>
            <person name="Li F."/>
            <person name="Xiang J."/>
        </authorList>
    </citation>
    <scope>NUCLEOTIDE SEQUENCE [LARGE SCALE GENOMIC DNA]</scope>
    <source>
        <tissue evidence="17">Muscle</tissue>
    </source>
</reference>
<feature type="transmembrane region" description="Helical" evidence="14">
    <location>
        <begin position="744"/>
        <end position="767"/>
    </location>
</feature>
<keyword evidence="6" id="KW-0732">Signal</keyword>
<dbReference type="SUPFAM" id="SSF56436">
    <property type="entry name" value="C-type lectin-like"/>
    <property type="match status" value="1"/>
</dbReference>
<evidence type="ECO:0000256" key="5">
    <source>
        <dbReference type="ARBA" id="ARBA00022692"/>
    </source>
</evidence>
<evidence type="ECO:0000256" key="13">
    <source>
        <dbReference type="PROSITE-ProRule" id="PRU01172"/>
    </source>
</evidence>
<feature type="transmembrane region" description="Helical" evidence="14">
    <location>
        <begin position="650"/>
        <end position="670"/>
    </location>
</feature>
<dbReference type="PROSITE" id="PS50068">
    <property type="entry name" value="LDLRA_2"/>
    <property type="match status" value="1"/>
</dbReference>
<dbReference type="PROSITE" id="PS51828">
    <property type="entry name" value="PTX_2"/>
    <property type="match status" value="1"/>
</dbReference>
<keyword evidence="7 14" id="KW-1133">Transmembrane helix</keyword>
<keyword evidence="9 14" id="KW-0472">Membrane</keyword>
<evidence type="ECO:0000256" key="14">
    <source>
        <dbReference type="SAM" id="Phobius"/>
    </source>
</evidence>
<dbReference type="SUPFAM" id="SSF57424">
    <property type="entry name" value="LDL receptor-like module"/>
    <property type="match status" value="1"/>
</dbReference>
<dbReference type="InterPro" id="IPR023415">
    <property type="entry name" value="LDLR_class-A_CS"/>
</dbReference>
<dbReference type="InterPro" id="IPR001759">
    <property type="entry name" value="PTX_dom"/>
</dbReference>
<dbReference type="GO" id="GO:0004888">
    <property type="term" value="F:transmembrane signaling receptor activity"/>
    <property type="evidence" value="ECO:0007669"/>
    <property type="project" value="InterPro"/>
</dbReference>
<evidence type="ECO:0000256" key="1">
    <source>
        <dbReference type="ARBA" id="ARBA00004141"/>
    </source>
</evidence>
<keyword evidence="11" id="KW-0407">Ion channel</keyword>
<dbReference type="PANTHER" id="PTHR18945">
    <property type="entry name" value="NEUROTRANSMITTER GATED ION CHANNEL"/>
    <property type="match status" value="1"/>
</dbReference>
<evidence type="ECO:0000313" key="17">
    <source>
        <dbReference type="EMBL" id="ROT79037.1"/>
    </source>
</evidence>
<protein>
    <submittedName>
        <fullName evidence="17">Putative gamma-aminobutyric acid receptor subunit beta-like</fullName>
    </submittedName>
</protein>
<dbReference type="PROSITE" id="PS50041">
    <property type="entry name" value="C_TYPE_LECTIN_2"/>
    <property type="match status" value="1"/>
</dbReference>
<dbReference type="InterPro" id="IPR006201">
    <property type="entry name" value="Neur_channel"/>
</dbReference>
<accession>A0A423TRF6</accession>
<feature type="disulfide bond" evidence="12">
    <location>
        <begin position="375"/>
        <end position="393"/>
    </location>
</feature>
<evidence type="ECO:0000256" key="10">
    <source>
        <dbReference type="ARBA" id="ARBA00023157"/>
    </source>
</evidence>
<dbReference type="InterPro" id="IPR036055">
    <property type="entry name" value="LDL_receptor-like_sf"/>
</dbReference>
<feature type="domain" description="Pentraxin (PTX)" evidence="16">
    <location>
        <begin position="1"/>
        <end position="140"/>
    </location>
</feature>
<proteinExistence type="predicted"/>
<evidence type="ECO:0000256" key="9">
    <source>
        <dbReference type="ARBA" id="ARBA00023136"/>
    </source>
</evidence>
<dbReference type="Gene3D" id="2.70.170.10">
    <property type="entry name" value="Neurotransmitter-gated ion-channel ligand-binding domain"/>
    <property type="match status" value="1"/>
</dbReference>
<dbReference type="InterPro" id="IPR013320">
    <property type="entry name" value="ConA-like_dom_sf"/>
</dbReference>